<dbReference type="AlphaFoldDB" id="A0A6V7NH35"/>
<reference evidence="3" key="1">
    <citation type="submission" date="2020-07" db="EMBL/GenBank/DDBJ databases">
        <authorList>
            <person name="Lin J."/>
        </authorList>
    </citation>
    <scope>NUCLEOTIDE SEQUENCE</scope>
</reference>
<organism evidence="3">
    <name type="scientific">Ananas comosus var. bracteatus</name>
    <name type="common">red pineapple</name>
    <dbReference type="NCBI Taxonomy" id="296719"/>
    <lineage>
        <taxon>Eukaryota</taxon>
        <taxon>Viridiplantae</taxon>
        <taxon>Streptophyta</taxon>
        <taxon>Embryophyta</taxon>
        <taxon>Tracheophyta</taxon>
        <taxon>Spermatophyta</taxon>
        <taxon>Magnoliopsida</taxon>
        <taxon>Liliopsida</taxon>
        <taxon>Poales</taxon>
        <taxon>Bromeliaceae</taxon>
        <taxon>Bromelioideae</taxon>
        <taxon>Ananas</taxon>
    </lineage>
</organism>
<dbReference type="EMBL" id="LR862138">
    <property type="protein sequence ID" value="CAD1817895.1"/>
    <property type="molecule type" value="Genomic_DNA"/>
</dbReference>
<dbReference type="InterPro" id="IPR052160">
    <property type="entry name" value="Gypsy_RT_Integrase-like"/>
</dbReference>
<dbReference type="PANTHER" id="PTHR47266">
    <property type="entry name" value="ENDONUCLEASE-RELATED"/>
    <property type="match status" value="1"/>
</dbReference>
<feature type="chain" id="PRO_5028451553" description="Integrase zinc-binding domain-containing protein" evidence="1">
    <location>
        <begin position="22"/>
        <end position="128"/>
    </location>
</feature>
<evidence type="ECO:0000256" key="1">
    <source>
        <dbReference type="SAM" id="SignalP"/>
    </source>
</evidence>
<dbReference type="Pfam" id="PF17921">
    <property type="entry name" value="Integrase_H2C2"/>
    <property type="match status" value="1"/>
</dbReference>
<accession>A0A6V7NH35</accession>
<dbReference type="InterPro" id="IPR041588">
    <property type="entry name" value="Integrase_H2C2"/>
</dbReference>
<protein>
    <recommendedName>
        <fullName evidence="2">Integrase zinc-binding domain-containing protein</fullName>
    </recommendedName>
</protein>
<sequence length="128" mass="14900">MWRVRGVTTQLLTLIAQPTSADRISLGQQSDSHLQKIQAEVEQGRVGDFKVHSNGSLRFWDRRYVPKDPDLRRDILSKAHRSPYTMYPGGTKMYRDLKQHFWWPGMKLDIAQHVAQCLVCQQVKAEHQ</sequence>
<dbReference type="Gene3D" id="1.10.340.70">
    <property type="match status" value="1"/>
</dbReference>
<proteinExistence type="predicted"/>
<evidence type="ECO:0000259" key="2">
    <source>
        <dbReference type="Pfam" id="PF17921"/>
    </source>
</evidence>
<evidence type="ECO:0000313" key="3">
    <source>
        <dbReference type="EMBL" id="CAD1817895.1"/>
    </source>
</evidence>
<feature type="signal peptide" evidence="1">
    <location>
        <begin position="1"/>
        <end position="21"/>
    </location>
</feature>
<feature type="domain" description="Integrase zinc-binding" evidence="2">
    <location>
        <begin position="68"/>
        <end position="125"/>
    </location>
</feature>
<gene>
    <name evidence="3" type="ORF">CB5_LOCUS1106</name>
</gene>
<name>A0A6V7NH35_ANACO</name>
<keyword evidence="1" id="KW-0732">Signal</keyword>